<evidence type="ECO:0000256" key="3">
    <source>
        <dbReference type="ARBA" id="ARBA00023004"/>
    </source>
</evidence>
<dbReference type="InterPro" id="IPR056740">
    <property type="entry name" value="ILV_EDD_C"/>
</dbReference>
<evidence type="ECO:0000256" key="5">
    <source>
        <dbReference type="ARBA" id="ARBA00023239"/>
    </source>
</evidence>
<accession>A0A857JAU3</accession>
<dbReference type="RefSeq" id="WP_160554943.1">
    <property type="nucleotide sequence ID" value="NZ_CP047650.1"/>
</dbReference>
<dbReference type="Proteomes" id="UP000464787">
    <property type="component" value="Chromosome"/>
</dbReference>
<dbReference type="GO" id="GO:0046872">
    <property type="term" value="F:metal ion binding"/>
    <property type="evidence" value="ECO:0007669"/>
    <property type="project" value="UniProtKB-KW"/>
</dbReference>
<dbReference type="EMBL" id="CP047650">
    <property type="protein sequence ID" value="QHJ01135.1"/>
    <property type="molecule type" value="Genomic_DNA"/>
</dbReference>
<organism evidence="8 9">
    <name type="scientific">Xylophilus rhododendri</name>
    <dbReference type="NCBI Taxonomy" id="2697032"/>
    <lineage>
        <taxon>Bacteria</taxon>
        <taxon>Pseudomonadati</taxon>
        <taxon>Pseudomonadota</taxon>
        <taxon>Betaproteobacteria</taxon>
        <taxon>Burkholderiales</taxon>
        <taxon>Xylophilus</taxon>
    </lineage>
</organism>
<evidence type="ECO:0000256" key="4">
    <source>
        <dbReference type="ARBA" id="ARBA00023014"/>
    </source>
</evidence>
<dbReference type="Pfam" id="PF24877">
    <property type="entry name" value="ILV_EDD_C"/>
    <property type="match status" value="1"/>
</dbReference>
<reference evidence="8 9" key="1">
    <citation type="submission" date="2020-01" db="EMBL/GenBank/DDBJ databases">
        <title>Genome sequencing of strain KACC 21265.</title>
        <authorList>
            <person name="Heo J."/>
            <person name="Kim S.-J."/>
            <person name="Kim J.-S."/>
            <person name="Hong S.-B."/>
            <person name="Kwon S.-W."/>
        </authorList>
    </citation>
    <scope>NUCLEOTIDE SEQUENCE [LARGE SCALE GENOMIC DNA]</scope>
    <source>
        <strain evidence="8 9">KACC 21265</strain>
    </source>
</reference>
<comment type="similarity">
    <text evidence="1">Belongs to the IlvD/Edd family.</text>
</comment>
<feature type="domain" description="Dihydroxy-acid/6-phosphogluconate dehydratase N-terminal" evidence="6">
    <location>
        <begin position="48"/>
        <end position="358"/>
    </location>
</feature>
<keyword evidence="9" id="KW-1185">Reference proteome</keyword>
<name>A0A857JAU3_9BURK</name>
<dbReference type="InterPro" id="IPR042096">
    <property type="entry name" value="Dihydro-acid_dehy_C"/>
</dbReference>
<dbReference type="NCBIfam" id="NF009560">
    <property type="entry name" value="PRK13017.1"/>
    <property type="match status" value="1"/>
</dbReference>
<protein>
    <submittedName>
        <fullName evidence="8">Dihydroxy-acid dehydratase</fullName>
    </submittedName>
</protein>
<evidence type="ECO:0000256" key="2">
    <source>
        <dbReference type="ARBA" id="ARBA00022723"/>
    </source>
</evidence>
<dbReference type="InterPro" id="IPR052352">
    <property type="entry name" value="Sugar_Degrad_Dehydratases"/>
</dbReference>
<sequence length="588" mass="63530">MSSPASRPRKTVEELRSHRWFASDDIRGFAHRQRMQQQGLVREEFMGRPVIGIVNTWSDLSPCHAHLRERAQAVKRGVLQAGGYPLELPALSLGEVMVKPTTMIYRNLLAMETEELLRSLPIDGVVLMGGCDKTPPALVMGALSMDIPAIFLPAGPMLNDRYKGQAVGAGTHTKKFWAEYAIGNIDRNEWVGLEARMTRTTGTCNTMGTASTMTAIVEAMGLSLPGAMSIPAVDAAHSRMAWQCGARAVDMVWEDLKPSRIVTRQSFVNAITAYAALGGSTNAAVHLPAMAGRAGIMLDLEEMDAIARRVPVIANLYPSGEKLMEDFFYAGGLPAVLNKIRDHLDLSALTVTGKTLGEDIAGWAGTEDGTILDPAHPLKQGSAECPEAGMTLAVLRGNLCPDGAVIKPSAASPELLRHEGRALVFDSNAEMLAAMDDPDLEVDRDTVLVLRNGGPIGGPGMPEWGNLPIPKKLLRQGVRDMLRISDSRMSGTHYGTCVLHVAPESAVGGPLALLRTGDTVRLDIGERRLDMLVSEEELARRRAAWVRPVSTYQRGYTRIFQAEVTQANLGCDFASLAGNAPTPEPPIY</sequence>
<proteinExistence type="inferred from homology"/>
<gene>
    <name evidence="8" type="ORF">GT347_25995</name>
</gene>
<dbReference type="InterPro" id="IPR037237">
    <property type="entry name" value="IlvD/EDD_N"/>
</dbReference>
<dbReference type="GO" id="GO:0051536">
    <property type="term" value="F:iron-sulfur cluster binding"/>
    <property type="evidence" value="ECO:0007669"/>
    <property type="project" value="UniProtKB-KW"/>
</dbReference>
<keyword evidence="2" id="KW-0479">Metal-binding</keyword>
<dbReference type="SUPFAM" id="SSF143975">
    <property type="entry name" value="IlvD/EDD N-terminal domain-like"/>
    <property type="match status" value="1"/>
</dbReference>
<keyword evidence="4" id="KW-0411">Iron-sulfur</keyword>
<dbReference type="KEGG" id="xyk:GT347_25995"/>
<keyword evidence="5" id="KW-0456">Lyase</keyword>
<dbReference type="PANTHER" id="PTHR43183">
    <property type="entry name" value="HYPOTHETICAL DIHYDROXYACID DEHYDRATASE (EUROFUNG)-RELATED"/>
    <property type="match status" value="1"/>
</dbReference>
<dbReference type="InterPro" id="IPR020558">
    <property type="entry name" value="DiOHA_6PGluconate_deHydtase_CS"/>
</dbReference>
<dbReference type="PROSITE" id="PS00886">
    <property type="entry name" value="ILVD_EDD_1"/>
    <property type="match status" value="1"/>
</dbReference>
<dbReference type="NCBIfam" id="NF009559">
    <property type="entry name" value="PRK13016.1"/>
    <property type="match status" value="1"/>
</dbReference>
<dbReference type="AlphaFoldDB" id="A0A857JAU3"/>
<keyword evidence="3" id="KW-0408">Iron</keyword>
<dbReference type="PANTHER" id="PTHR43183:SF2">
    <property type="entry name" value="DIHYDROXY-ACID DEHYDRATASE"/>
    <property type="match status" value="1"/>
</dbReference>
<evidence type="ECO:0000259" key="7">
    <source>
        <dbReference type="Pfam" id="PF24877"/>
    </source>
</evidence>
<dbReference type="InterPro" id="IPR000581">
    <property type="entry name" value="ILV_EDD_N"/>
</dbReference>
<dbReference type="SUPFAM" id="SSF52016">
    <property type="entry name" value="LeuD/IlvD-like"/>
    <property type="match status" value="1"/>
</dbReference>
<dbReference type="FunFam" id="3.50.30.80:FF:000001">
    <property type="entry name" value="Dihydroxy-acid dehydratase"/>
    <property type="match status" value="1"/>
</dbReference>
<dbReference type="GO" id="GO:0016836">
    <property type="term" value="F:hydro-lyase activity"/>
    <property type="evidence" value="ECO:0007669"/>
    <property type="project" value="UniProtKB-ARBA"/>
</dbReference>
<dbReference type="Pfam" id="PF00920">
    <property type="entry name" value="ILVD_EDD_N"/>
    <property type="match status" value="1"/>
</dbReference>
<evidence type="ECO:0000256" key="1">
    <source>
        <dbReference type="ARBA" id="ARBA00006486"/>
    </source>
</evidence>
<feature type="domain" description="Dihydroxy-acid/6-phosphogluconate dehydratase C-terminal" evidence="7">
    <location>
        <begin position="391"/>
        <end position="571"/>
    </location>
</feature>
<evidence type="ECO:0000259" key="6">
    <source>
        <dbReference type="Pfam" id="PF00920"/>
    </source>
</evidence>
<dbReference type="NCBIfam" id="NF004784">
    <property type="entry name" value="PRK06131.1"/>
    <property type="match status" value="1"/>
</dbReference>
<dbReference type="Gene3D" id="3.50.30.80">
    <property type="entry name" value="IlvD/EDD C-terminal domain-like"/>
    <property type="match status" value="1"/>
</dbReference>
<evidence type="ECO:0000313" key="8">
    <source>
        <dbReference type="EMBL" id="QHJ01135.1"/>
    </source>
</evidence>
<evidence type="ECO:0000313" key="9">
    <source>
        <dbReference type="Proteomes" id="UP000464787"/>
    </source>
</evidence>